<comment type="caution">
    <text evidence="3">The sequence shown here is derived from an EMBL/GenBank/DDBJ whole genome shotgun (WGS) entry which is preliminary data.</text>
</comment>
<keyword evidence="4" id="KW-1185">Reference proteome</keyword>
<protein>
    <recommendedName>
        <fullName evidence="5">Fungal-specific transcription factor domain-containing protein</fullName>
    </recommendedName>
</protein>
<comment type="subcellular location">
    <subcellularLocation>
        <location evidence="1">Nucleus</location>
    </subcellularLocation>
</comment>
<dbReference type="InterPro" id="IPR021858">
    <property type="entry name" value="Fun_TF"/>
</dbReference>
<gene>
    <name evidence="3" type="ORF">BDV95DRAFT_492142</name>
</gene>
<keyword evidence="2" id="KW-0539">Nucleus</keyword>
<evidence type="ECO:0008006" key="5">
    <source>
        <dbReference type="Google" id="ProtNLM"/>
    </source>
</evidence>
<proteinExistence type="predicted"/>
<dbReference type="Proteomes" id="UP000481861">
    <property type="component" value="Unassembled WGS sequence"/>
</dbReference>
<evidence type="ECO:0000256" key="2">
    <source>
        <dbReference type="ARBA" id="ARBA00023242"/>
    </source>
</evidence>
<dbReference type="PANTHER" id="PTHR37534">
    <property type="entry name" value="TRANSCRIPTIONAL ACTIVATOR PROTEIN UGA3"/>
    <property type="match status" value="1"/>
</dbReference>
<dbReference type="AlphaFoldDB" id="A0A7C8MBY5"/>
<evidence type="ECO:0000313" key="3">
    <source>
        <dbReference type="EMBL" id="KAF2872795.1"/>
    </source>
</evidence>
<evidence type="ECO:0000256" key="1">
    <source>
        <dbReference type="ARBA" id="ARBA00004123"/>
    </source>
</evidence>
<name>A0A7C8MBY5_9PLEO</name>
<organism evidence="3 4">
    <name type="scientific">Massariosphaeria phaeospora</name>
    <dbReference type="NCBI Taxonomy" id="100035"/>
    <lineage>
        <taxon>Eukaryota</taxon>
        <taxon>Fungi</taxon>
        <taxon>Dikarya</taxon>
        <taxon>Ascomycota</taxon>
        <taxon>Pezizomycotina</taxon>
        <taxon>Dothideomycetes</taxon>
        <taxon>Pleosporomycetidae</taxon>
        <taxon>Pleosporales</taxon>
        <taxon>Pleosporales incertae sedis</taxon>
        <taxon>Massariosphaeria</taxon>
    </lineage>
</organism>
<dbReference type="EMBL" id="JAADJZ010000009">
    <property type="protein sequence ID" value="KAF2872795.1"/>
    <property type="molecule type" value="Genomic_DNA"/>
</dbReference>
<sequence>LEAAISRHFIEEYYGLLLLPNCHREFYNGWIAEIQHLMIKHKSLHYSVLANGASHLHSINASSSMQELALMYYSSALRDLSNLLAKSSHLENHNGLLMSVMLLYLHGCMGSGTYADIPRHVGAATRILTMRLLQGPLTITQPFDRLAVESVLYQIFLVTTGLWSENTPLDYAFDAHFWLAAEKLLHRSIMFPGRSNSLNSPVLGAPVSLFRLALSMKQQLQKPSGLDSAIPCHLSKEVEEWEVVVFCDLELDCLGADEEPNSRHGLYRDGSYLYIIIISLLQEQILWKQAPMDYPEMTPNGSWQLAKAFAILRSHRYDDEWKLCFIGNWPIYTLGFFASSQEQVDLVKGEIDGRWRLTNFSQLGRFISDLETVWRKRGFRVSDNT</sequence>
<dbReference type="GO" id="GO:0005634">
    <property type="term" value="C:nucleus"/>
    <property type="evidence" value="ECO:0007669"/>
    <property type="project" value="UniProtKB-SubCell"/>
</dbReference>
<feature type="non-terminal residue" evidence="3">
    <location>
        <position position="1"/>
    </location>
</feature>
<dbReference type="Pfam" id="PF11951">
    <property type="entry name" value="Fungal_trans_2"/>
    <property type="match status" value="1"/>
</dbReference>
<accession>A0A7C8MBY5</accession>
<dbReference type="OrthoDB" id="1919336at2759"/>
<evidence type="ECO:0000313" key="4">
    <source>
        <dbReference type="Proteomes" id="UP000481861"/>
    </source>
</evidence>
<reference evidence="3 4" key="1">
    <citation type="submission" date="2020-01" db="EMBL/GenBank/DDBJ databases">
        <authorList>
            <consortium name="DOE Joint Genome Institute"/>
            <person name="Haridas S."/>
            <person name="Albert R."/>
            <person name="Binder M."/>
            <person name="Bloem J."/>
            <person name="Labutti K."/>
            <person name="Salamov A."/>
            <person name="Andreopoulos B."/>
            <person name="Baker S.E."/>
            <person name="Barry K."/>
            <person name="Bills G."/>
            <person name="Bluhm B.H."/>
            <person name="Cannon C."/>
            <person name="Castanera R."/>
            <person name="Culley D.E."/>
            <person name="Daum C."/>
            <person name="Ezra D."/>
            <person name="Gonzalez J.B."/>
            <person name="Henrissat B."/>
            <person name="Kuo A."/>
            <person name="Liang C."/>
            <person name="Lipzen A."/>
            <person name="Lutzoni F."/>
            <person name="Magnuson J."/>
            <person name="Mondo S."/>
            <person name="Nolan M."/>
            <person name="Ohm R."/>
            <person name="Pangilinan J."/>
            <person name="Park H.-J.H."/>
            <person name="Ramirez L."/>
            <person name="Alfaro M."/>
            <person name="Sun H."/>
            <person name="Tritt A."/>
            <person name="Yoshinaga Y."/>
            <person name="Zwiers L.-H.L."/>
            <person name="Turgeon B.G."/>
            <person name="Goodwin S.B."/>
            <person name="Spatafora J.W."/>
            <person name="Crous P.W."/>
            <person name="Grigoriev I.V."/>
        </authorList>
    </citation>
    <scope>NUCLEOTIDE SEQUENCE [LARGE SCALE GENOMIC DNA]</scope>
    <source>
        <strain evidence="3 4">CBS 611.86</strain>
    </source>
</reference>
<dbReference type="PANTHER" id="PTHR37534:SF46">
    <property type="entry name" value="ZN(II)2CYS6 TRANSCRIPTION FACTOR (EUROFUNG)"/>
    <property type="match status" value="1"/>
</dbReference>